<comment type="caution">
    <text evidence="1">The sequence shown here is derived from an EMBL/GenBank/DDBJ whole genome shotgun (WGS) entry which is preliminary data.</text>
</comment>
<name>A0A3E1RAB9_9BURK</name>
<dbReference type="Proteomes" id="UP000260665">
    <property type="component" value="Unassembled WGS sequence"/>
</dbReference>
<evidence type="ECO:0000313" key="2">
    <source>
        <dbReference type="Proteomes" id="UP000260665"/>
    </source>
</evidence>
<accession>A0A3E1RAB9</accession>
<evidence type="ECO:0000313" key="1">
    <source>
        <dbReference type="EMBL" id="RFO96287.1"/>
    </source>
</evidence>
<reference evidence="1 2" key="1">
    <citation type="submission" date="2018-05" db="EMBL/GenBank/DDBJ databases">
        <title>Rhodoferax soyangensis sp.nov., isolated from an oligotrophic freshwater lake.</title>
        <authorList>
            <person name="Park M."/>
        </authorList>
    </citation>
    <scope>NUCLEOTIDE SEQUENCE [LARGE SCALE GENOMIC DNA]</scope>
    <source>
        <strain evidence="1 2">IMCC26218</strain>
    </source>
</reference>
<dbReference type="OrthoDB" id="8857578at2"/>
<protein>
    <submittedName>
        <fullName evidence="1">Uncharacterized protein</fullName>
    </submittedName>
</protein>
<organism evidence="1 2">
    <name type="scientific">Rhodoferax lacus</name>
    <dbReference type="NCBI Taxonomy" id="2184758"/>
    <lineage>
        <taxon>Bacteria</taxon>
        <taxon>Pseudomonadati</taxon>
        <taxon>Pseudomonadota</taxon>
        <taxon>Betaproteobacteria</taxon>
        <taxon>Burkholderiales</taxon>
        <taxon>Comamonadaceae</taxon>
        <taxon>Rhodoferax</taxon>
    </lineage>
</organism>
<gene>
    <name evidence="1" type="ORF">DIC66_13310</name>
</gene>
<sequence length="270" mass="28124">MADLLQALQAAQRPGAAEQALRAQPSLRVLVVGGGGPLGSAVLEAMLAQAGGATVGVAVHQQITPGLRGLHAVLHNAPGLLAFAPRAAVLVFDRVRHANGRDDAFVRPQPADVLALAKVLYAVGVRQLVIAVPHTPALLPQALLHGLANLDEAAVAALGFDHLVFMRMARDGQAQGSETAASAWPQRLADWVLRQLRLMVPVSEQPVRVAVVAEVLASLVYQLPGAAPASRVLPPALLWHAAQGGQVSGLLSDWLAGKPLPASANPHMRM</sequence>
<dbReference type="AlphaFoldDB" id="A0A3E1RAB9"/>
<dbReference type="RefSeq" id="WP_117178001.1">
    <property type="nucleotide sequence ID" value="NZ_QFZK01000008.1"/>
</dbReference>
<dbReference type="EMBL" id="QFZK01000008">
    <property type="protein sequence ID" value="RFO96287.1"/>
    <property type="molecule type" value="Genomic_DNA"/>
</dbReference>
<proteinExistence type="predicted"/>
<keyword evidence="2" id="KW-1185">Reference proteome</keyword>